<evidence type="ECO:0000313" key="3">
    <source>
        <dbReference type="Proteomes" id="UP001391051"/>
    </source>
</evidence>
<comment type="caution">
    <text evidence="2">The sequence shown here is derived from an EMBL/GenBank/DDBJ whole genome shotgun (WGS) entry which is preliminary data.</text>
</comment>
<accession>A0ABR1Q5V3</accession>
<dbReference type="EMBL" id="JAQQWE010000006">
    <property type="protein sequence ID" value="KAK7947915.1"/>
    <property type="molecule type" value="Genomic_DNA"/>
</dbReference>
<evidence type="ECO:0000313" key="2">
    <source>
        <dbReference type="EMBL" id="KAK7947915.1"/>
    </source>
</evidence>
<dbReference type="Proteomes" id="UP001391051">
    <property type="component" value="Unassembled WGS sequence"/>
</dbReference>
<dbReference type="RefSeq" id="XP_066697421.1">
    <property type="nucleotide sequence ID" value="XM_066845023.1"/>
</dbReference>
<protein>
    <submittedName>
        <fullName evidence="2">Uncharacterized protein</fullName>
    </submittedName>
</protein>
<sequence length="143" mass="15203">MVATLSVGGGVLASWDSAGAPADERTMATEVGRQSTQSGRLIRPRECMKLPLIPGRFGGERSVKAHLTRRADGFDDAPEHAPAQLGRTGRMALRDRSEAPPRSLDSPAAHGYGHLLGDYITAYDVERCPGGCSSYICYCATPA</sequence>
<proteinExistence type="predicted"/>
<gene>
    <name evidence="2" type="ORF">PG986_008801</name>
</gene>
<keyword evidence="3" id="KW-1185">Reference proteome</keyword>
<feature type="region of interest" description="Disordered" evidence="1">
    <location>
        <begin position="13"/>
        <end position="40"/>
    </location>
</feature>
<dbReference type="GeneID" id="92078085"/>
<organism evidence="2 3">
    <name type="scientific">Apiospora aurea</name>
    <dbReference type="NCBI Taxonomy" id="335848"/>
    <lineage>
        <taxon>Eukaryota</taxon>
        <taxon>Fungi</taxon>
        <taxon>Dikarya</taxon>
        <taxon>Ascomycota</taxon>
        <taxon>Pezizomycotina</taxon>
        <taxon>Sordariomycetes</taxon>
        <taxon>Xylariomycetidae</taxon>
        <taxon>Amphisphaeriales</taxon>
        <taxon>Apiosporaceae</taxon>
        <taxon>Apiospora</taxon>
    </lineage>
</organism>
<feature type="region of interest" description="Disordered" evidence="1">
    <location>
        <begin position="69"/>
        <end position="108"/>
    </location>
</feature>
<feature type="compositionally biased region" description="Basic and acidic residues" evidence="1">
    <location>
        <begin position="69"/>
        <end position="79"/>
    </location>
</feature>
<name>A0ABR1Q5V3_9PEZI</name>
<evidence type="ECO:0000256" key="1">
    <source>
        <dbReference type="SAM" id="MobiDB-lite"/>
    </source>
</evidence>
<reference evidence="2 3" key="1">
    <citation type="submission" date="2023-01" db="EMBL/GenBank/DDBJ databases">
        <title>Analysis of 21 Apiospora genomes using comparative genomics revels a genus with tremendous synthesis potential of carbohydrate active enzymes and secondary metabolites.</title>
        <authorList>
            <person name="Sorensen T."/>
        </authorList>
    </citation>
    <scope>NUCLEOTIDE SEQUENCE [LARGE SCALE GENOMIC DNA]</scope>
    <source>
        <strain evidence="2 3">CBS 24483</strain>
    </source>
</reference>